<feature type="region of interest" description="Disordered" evidence="4">
    <location>
        <begin position="85"/>
        <end position="108"/>
    </location>
</feature>
<dbReference type="SMART" id="SM00322">
    <property type="entry name" value="KH"/>
    <property type="match status" value="12"/>
</dbReference>
<accession>A0A9W8EEE8</accession>
<feature type="region of interest" description="Disordered" evidence="4">
    <location>
        <begin position="1264"/>
        <end position="1286"/>
    </location>
</feature>
<feature type="domain" description="K Homology" evidence="5">
    <location>
        <begin position="116"/>
        <end position="190"/>
    </location>
</feature>
<dbReference type="InterPro" id="IPR054548">
    <property type="entry name" value="SCP160-like_KH"/>
</dbReference>
<dbReference type="PROSITE" id="PS50084">
    <property type="entry name" value="KH_TYPE_1"/>
    <property type="match status" value="8"/>
</dbReference>
<sequence length="1328" mass="143599">MDASNNASPTSSASDLPPSVQLQQLHLASAADDRAGEPLPSASTVGKAPADPVGSLGSPTVTVRPSAATLDLANEDAFPSLGLSHSGSGLSASNGRQGPTTTSWSNTAAPAIKRQGIITEILDLPLSQPGRVREFGDRTSTADVVRQVMKKTNTQIDVSTASQTQTMTFLIRGKTEQVRLAKRDILATLGTRVTVTLQVPSFVRPFILGARGRTLNAITQQTGTKIHIPRRDEPARGTSGSGEEDDHDAVSEITITGDLEGVSLAKSEIEKIVNEKTSRRVVRLTHIPASFYPLITGAYQDTVNQLMADYNVKIRIPAYHPATGLGGHSGHSSPDSSNRAEPASAITVSGDKDALDTVVDALNSLFEELSRSTRTVTLTIPKRQHRFLVGGKGSVVHEVLAGTGCSMELPPASDPLESVVIRGPEAKLIEALTLVMDKTSDIHVDSVDLLTIHHTPSPADHAAQVLRYLTARNKLKSVELAHSAKVHLPRHPEQDHDYTIEVVTSSMLDMINARQALVELLKGLPPHYTLVCPIEPHLHGHLMGRHGQNAERIHSTYGVDLVFGDKDRPQPDVLLVYDENPLVDSLIHDKRQHADAVVHLLQQVARELTERSRKTTDHTTQTLHIPARYHRYIQGPDNARLDAVLGSGSLAYVVFGDGTSSGGGGNANQVTIQGPTEEVTRVAAELARLSDEAREQEALNSYASTLSVPQQHLPHVIGKGGANLTRLKDQFDVKIDVDDRAAANSAPGTATITLKGSKDQVEAGQAEIEALVDRLADHTVSTLRVDHRMHRALIGAQGRFVKRLEDKYGVFIKFPRSDSDATSTNDDTTGHSRDDIIIKGGRKGVEAAKQELQELAEYEEANNQSISFTIPARSLPHVVGRSGAKVNEIKNLTNARIDLGSAPPGDDRTGEVSITIRGTRKGIQEARQMIQAVVKEQKSLVTVQLPIDAAHHRFLIGSGGSKIRELIEKCGGDQDLTTGPKACRVLFPRKQSPEDEANVVTVKGDQAVVAKVVAKLEALANELKERVCTTVNIPVSEHPLIIGRGGATLRDIQAKHKVDIEFPHLQGSHGRHADAAHDPTLVRIHGKAKGCQSAANDLLSRVRTQERIAVPLPLHQLLGGSGSSLWRSLRSDLNVFIDPEDQQIAAELPADDPRRALAQWAPAVFDDLEDEYEEGQYEMFPGMTADTPKPRPHFEPGVITWVLKGNQKAVDKAKLRVEQAVEQAKSGRASCVDYLWVPGHYHRFIVGRGGSTIARLRKESDCQVELPRGPADSSRNSNSDDSGGGARRQFSLAGIVPEIGEWVTLIGSSSSIRHAKQLIEDIIDESAF</sequence>
<dbReference type="CDD" id="cd22408">
    <property type="entry name" value="KH-I_Vigilin_rpt4"/>
    <property type="match status" value="1"/>
</dbReference>
<proteinExistence type="predicted"/>
<dbReference type="SUPFAM" id="SSF54791">
    <property type="entry name" value="Eukaryotic type KH-domain (KH-domain type I)"/>
    <property type="match status" value="9"/>
</dbReference>
<feature type="domain" description="K Homology" evidence="5">
    <location>
        <begin position="1025"/>
        <end position="1103"/>
    </location>
</feature>
<dbReference type="GO" id="GO:0003723">
    <property type="term" value="F:RNA binding"/>
    <property type="evidence" value="ECO:0007669"/>
    <property type="project" value="UniProtKB-UniRule"/>
</dbReference>
<feature type="compositionally biased region" description="Low complexity" evidence="4">
    <location>
        <begin position="1271"/>
        <end position="1281"/>
    </location>
</feature>
<dbReference type="InterPro" id="IPR004087">
    <property type="entry name" value="KH_dom"/>
</dbReference>
<dbReference type="Pfam" id="PF22952">
    <property type="entry name" value="KH_11"/>
    <property type="match status" value="1"/>
</dbReference>
<dbReference type="InterPro" id="IPR004088">
    <property type="entry name" value="KH_dom_type_1"/>
</dbReference>
<feature type="region of interest" description="Disordered" evidence="4">
    <location>
        <begin position="325"/>
        <end position="344"/>
    </location>
</feature>
<feature type="domain" description="K Homology" evidence="5">
    <location>
        <begin position="278"/>
        <end position="367"/>
    </location>
</feature>
<dbReference type="OrthoDB" id="10027144at2759"/>
<feature type="compositionally biased region" description="Low complexity" evidence="4">
    <location>
        <begin position="1"/>
        <end position="14"/>
    </location>
</feature>
<keyword evidence="7" id="KW-1185">Reference proteome</keyword>
<dbReference type="EMBL" id="JANBQB010000125">
    <property type="protein sequence ID" value="KAJ1981438.1"/>
    <property type="molecule type" value="Genomic_DNA"/>
</dbReference>
<dbReference type="InterPro" id="IPR057778">
    <property type="entry name" value="KH_Vigilin_N"/>
</dbReference>
<dbReference type="Gene3D" id="3.30.1370.10">
    <property type="entry name" value="K Homology domain, type 1"/>
    <property type="match status" value="11"/>
</dbReference>
<feature type="compositionally biased region" description="Polar residues" evidence="4">
    <location>
        <begin position="94"/>
        <end position="108"/>
    </location>
</feature>
<keyword evidence="1" id="KW-0677">Repeat</keyword>
<feature type="domain" description="K Homology" evidence="5">
    <location>
        <begin position="862"/>
        <end position="935"/>
    </location>
</feature>
<evidence type="ECO:0000256" key="3">
    <source>
        <dbReference type="PROSITE-ProRule" id="PRU00117"/>
    </source>
</evidence>
<feature type="domain" description="K Homology" evidence="5">
    <location>
        <begin position="1229"/>
        <end position="1324"/>
    </location>
</feature>
<evidence type="ECO:0000256" key="2">
    <source>
        <dbReference type="ARBA" id="ARBA00022884"/>
    </source>
</evidence>
<evidence type="ECO:0000256" key="1">
    <source>
        <dbReference type="ARBA" id="ARBA00022737"/>
    </source>
</evidence>
<feature type="domain" description="K Homology" evidence="5">
    <location>
        <begin position="372"/>
        <end position="440"/>
    </location>
</feature>
<comment type="caution">
    <text evidence="6">The sequence shown here is derived from an EMBL/GenBank/DDBJ whole genome shotgun (WGS) entry which is preliminary data.</text>
</comment>
<evidence type="ECO:0000259" key="5">
    <source>
        <dbReference type="SMART" id="SM00322"/>
    </source>
</evidence>
<feature type="domain" description="K Homology" evidence="5">
    <location>
        <begin position="700"/>
        <end position="773"/>
    </location>
</feature>
<dbReference type="CDD" id="cd00105">
    <property type="entry name" value="KH-I"/>
    <property type="match status" value="2"/>
</dbReference>
<evidence type="ECO:0000313" key="6">
    <source>
        <dbReference type="EMBL" id="KAJ1981438.1"/>
    </source>
</evidence>
<feature type="domain" description="K Homology" evidence="5">
    <location>
        <begin position="939"/>
        <end position="1021"/>
    </location>
</feature>
<feature type="domain" description="K Homology" evidence="5">
    <location>
        <begin position="191"/>
        <end position="274"/>
    </location>
</feature>
<organism evidence="6 7">
    <name type="scientific">Dimargaris verticillata</name>
    <dbReference type="NCBI Taxonomy" id="2761393"/>
    <lineage>
        <taxon>Eukaryota</taxon>
        <taxon>Fungi</taxon>
        <taxon>Fungi incertae sedis</taxon>
        <taxon>Zoopagomycota</taxon>
        <taxon>Kickxellomycotina</taxon>
        <taxon>Dimargaritomycetes</taxon>
        <taxon>Dimargaritales</taxon>
        <taxon>Dimargaritaceae</taxon>
        <taxon>Dimargaris</taxon>
    </lineage>
</organism>
<feature type="domain" description="K Homology" evidence="5">
    <location>
        <begin position="526"/>
        <end position="605"/>
    </location>
</feature>
<dbReference type="Pfam" id="PF24668">
    <property type="entry name" value="KH_Vigilin"/>
    <property type="match status" value="1"/>
</dbReference>
<keyword evidence="2 3" id="KW-0694">RNA-binding</keyword>
<dbReference type="PANTHER" id="PTHR10288">
    <property type="entry name" value="KH DOMAIN CONTAINING RNA BINDING PROTEIN"/>
    <property type="match status" value="1"/>
</dbReference>
<feature type="domain" description="K Homology" evidence="5">
    <location>
        <begin position="617"/>
        <end position="691"/>
    </location>
</feature>
<evidence type="ECO:0000313" key="7">
    <source>
        <dbReference type="Proteomes" id="UP001151582"/>
    </source>
</evidence>
<reference evidence="6" key="1">
    <citation type="submission" date="2022-07" db="EMBL/GenBank/DDBJ databases">
        <title>Phylogenomic reconstructions and comparative analyses of Kickxellomycotina fungi.</title>
        <authorList>
            <person name="Reynolds N.K."/>
            <person name="Stajich J.E."/>
            <person name="Barry K."/>
            <person name="Grigoriev I.V."/>
            <person name="Crous P."/>
            <person name="Smith M.E."/>
        </authorList>
    </citation>
    <scope>NUCLEOTIDE SEQUENCE</scope>
    <source>
        <strain evidence="6">RSA 567</strain>
    </source>
</reference>
<dbReference type="Proteomes" id="UP001151582">
    <property type="component" value="Unassembled WGS sequence"/>
</dbReference>
<protein>
    <recommendedName>
        <fullName evidence="5">K Homology domain-containing protein</fullName>
    </recommendedName>
</protein>
<feature type="domain" description="K Homology" evidence="5">
    <location>
        <begin position="777"/>
        <end position="857"/>
    </location>
</feature>
<name>A0A9W8EEE8_9FUNG</name>
<dbReference type="Pfam" id="PF00013">
    <property type="entry name" value="KH_1"/>
    <property type="match status" value="8"/>
</dbReference>
<gene>
    <name evidence="6" type="ORF">H4R34_002070</name>
</gene>
<evidence type="ECO:0000256" key="4">
    <source>
        <dbReference type="SAM" id="MobiDB-lite"/>
    </source>
</evidence>
<dbReference type="InterPro" id="IPR036612">
    <property type="entry name" value="KH_dom_type_1_sf"/>
</dbReference>
<feature type="region of interest" description="Disordered" evidence="4">
    <location>
        <begin position="1"/>
        <end position="62"/>
    </location>
</feature>